<protein>
    <submittedName>
        <fullName evidence="2">Uncharacterized protein</fullName>
    </submittedName>
</protein>
<reference evidence="2" key="2">
    <citation type="submission" date="2022-06" db="UniProtKB">
        <authorList>
            <consortium name="EnsemblMetazoa"/>
        </authorList>
    </citation>
    <scope>IDENTIFICATION</scope>
    <source>
        <strain evidence="2">DF5081</strain>
    </source>
</reference>
<keyword evidence="1" id="KW-1133">Transmembrane helix</keyword>
<feature type="transmembrane region" description="Helical" evidence="1">
    <location>
        <begin position="59"/>
        <end position="78"/>
    </location>
</feature>
<accession>A0A8R1ED44</accession>
<organism evidence="2 3">
    <name type="scientific">Caenorhabditis japonica</name>
    <dbReference type="NCBI Taxonomy" id="281687"/>
    <lineage>
        <taxon>Eukaryota</taxon>
        <taxon>Metazoa</taxon>
        <taxon>Ecdysozoa</taxon>
        <taxon>Nematoda</taxon>
        <taxon>Chromadorea</taxon>
        <taxon>Rhabditida</taxon>
        <taxon>Rhabditina</taxon>
        <taxon>Rhabditomorpha</taxon>
        <taxon>Rhabditoidea</taxon>
        <taxon>Rhabditidae</taxon>
        <taxon>Peloderinae</taxon>
        <taxon>Caenorhabditis</taxon>
    </lineage>
</organism>
<evidence type="ECO:0000256" key="1">
    <source>
        <dbReference type="SAM" id="Phobius"/>
    </source>
</evidence>
<dbReference type="EnsemblMetazoa" id="CJA31341.1">
    <property type="protein sequence ID" value="CJA31341.1"/>
    <property type="gene ID" value="WBGene00207188"/>
</dbReference>
<evidence type="ECO:0000313" key="2">
    <source>
        <dbReference type="EnsemblMetazoa" id="CJA31341.1"/>
    </source>
</evidence>
<sequence>MSAPPKSSVTFNCITVLWQVTIGHNFQIGQSNSPLFEQLAMMAVYPHLRRLFYLNDSNLLSKITFGAAIVALAGFLVLKNL</sequence>
<keyword evidence="3" id="KW-1185">Reference proteome</keyword>
<evidence type="ECO:0000313" key="3">
    <source>
        <dbReference type="Proteomes" id="UP000005237"/>
    </source>
</evidence>
<proteinExistence type="predicted"/>
<keyword evidence="1" id="KW-0472">Membrane</keyword>
<dbReference type="AlphaFoldDB" id="A0A8R1ED44"/>
<keyword evidence="1" id="KW-0812">Transmembrane</keyword>
<dbReference type="Proteomes" id="UP000005237">
    <property type="component" value="Unassembled WGS sequence"/>
</dbReference>
<reference evidence="3" key="1">
    <citation type="submission" date="2010-08" db="EMBL/GenBank/DDBJ databases">
        <authorList>
            <consortium name="Caenorhabditis japonica Sequencing Consortium"/>
            <person name="Wilson R.K."/>
        </authorList>
    </citation>
    <scope>NUCLEOTIDE SEQUENCE [LARGE SCALE GENOMIC DNA]</scope>
    <source>
        <strain evidence="3">DF5081</strain>
    </source>
</reference>
<name>A0A8R1ED44_CAEJA</name>